<dbReference type="RefSeq" id="WP_347301309.1">
    <property type="nucleotide sequence ID" value="NZ_CP142435.1"/>
</dbReference>
<dbReference type="Pfam" id="PF04205">
    <property type="entry name" value="FMN_bind"/>
    <property type="match status" value="1"/>
</dbReference>
<dbReference type="Gene3D" id="3.30.450.20">
    <property type="entry name" value="PAS domain"/>
    <property type="match status" value="1"/>
</dbReference>
<gene>
    <name evidence="3" type="ORF">VUQ06_07695</name>
</gene>
<accession>A0AB74U2K3</accession>
<dbReference type="InterPro" id="IPR007329">
    <property type="entry name" value="FMN-bd"/>
</dbReference>
<evidence type="ECO:0000256" key="1">
    <source>
        <dbReference type="SAM" id="MobiDB-lite"/>
    </source>
</evidence>
<reference evidence="3" key="1">
    <citation type="submission" date="2023-12" db="EMBL/GenBank/DDBJ databases">
        <title>Dolosigranulum savutii sp. nov. isolated from human upper respiratory samples collected in Botswana.</title>
        <authorList>
            <person name="Kelly M.S."/>
        </authorList>
    </citation>
    <scope>NUCLEOTIDE SEQUENCE</scope>
    <source>
        <strain evidence="3">MSK294</strain>
    </source>
</reference>
<protein>
    <submittedName>
        <fullName evidence="3">PAS domain-containing protein</fullName>
    </submittedName>
</protein>
<feature type="region of interest" description="Disordered" evidence="1">
    <location>
        <begin position="164"/>
        <end position="215"/>
    </location>
</feature>
<dbReference type="SMART" id="SM00900">
    <property type="entry name" value="FMN_bind"/>
    <property type="match status" value="1"/>
</dbReference>
<dbReference type="Gene3D" id="3.90.1010.20">
    <property type="match status" value="1"/>
</dbReference>
<dbReference type="GO" id="GO:0010181">
    <property type="term" value="F:FMN binding"/>
    <property type="evidence" value="ECO:0007669"/>
    <property type="project" value="InterPro"/>
</dbReference>
<feature type="compositionally biased region" description="Polar residues" evidence="1">
    <location>
        <begin position="22"/>
        <end position="35"/>
    </location>
</feature>
<evidence type="ECO:0000259" key="2">
    <source>
        <dbReference type="SMART" id="SM00900"/>
    </source>
</evidence>
<name>A0AB74U2K3_9LACT</name>
<feature type="region of interest" description="Disordered" evidence="1">
    <location>
        <begin position="22"/>
        <end position="88"/>
    </location>
</feature>
<dbReference type="AlphaFoldDB" id="A0AB74U2K3"/>
<dbReference type="GO" id="GO:0016020">
    <property type="term" value="C:membrane"/>
    <property type="evidence" value="ECO:0007669"/>
    <property type="project" value="InterPro"/>
</dbReference>
<dbReference type="PROSITE" id="PS51257">
    <property type="entry name" value="PROKAR_LIPOPROTEIN"/>
    <property type="match status" value="1"/>
</dbReference>
<feature type="compositionally biased region" description="Acidic residues" evidence="1">
    <location>
        <begin position="53"/>
        <end position="64"/>
    </location>
</feature>
<proteinExistence type="predicted"/>
<dbReference type="Pfam" id="PF13596">
    <property type="entry name" value="PAS_10"/>
    <property type="match status" value="1"/>
</dbReference>
<dbReference type="EMBL" id="CP142435">
    <property type="protein sequence ID" value="XBC49360.1"/>
    <property type="molecule type" value="Genomic_DNA"/>
</dbReference>
<evidence type="ECO:0000313" key="3">
    <source>
        <dbReference type="EMBL" id="XBC49360.1"/>
    </source>
</evidence>
<dbReference type="KEGG" id="dst:VUQ06_07695"/>
<sequence length="400" mass="43561">MKKWSQYLAIPAILAILAGCQDQGTTDTESGAEQTEQVDEADQQADNQVDEQATNEDATEDETADAGANDIDLSKVEDGTYEGIGHGRNGEVAVTVEVSNNEITDITVDHEETPEFVDEGLDDYLEAIKAKSSTNVDQISGATMTSGAIKEALFNALGQEYTSADADSGASEDGDDGGWASTTSDYDVSPEEALEREDLSASGEAAKGSTIADVDKSDDEWVEKTAEATNAVEGDTYVKLDRGVLTVDQIDHFLKAMPIELTYADDNNQFLYYNNHIEDPTDMLGTRLPEQAGDPLEKVHPEGTYANVAWVINQLREKHTDSVRMAVPSGGPGQFVVHDYYGIYDDDGNYMGINELIHDIFPHVEFFLKETGYKLVDEDGNEIDFKNLDKETDADSSASE</sequence>
<feature type="domain" description="FMN-binding" evidence="2">
    <location>
        <begin position="87"/>
        <end position="160"/>
    </location>
</feature>
<organism evidence="3">
    <name type="scientific">Dolosigranulum savutiense</name>
    <dbReference type="NCBI Taxonomy" id="3110288"/>
    <lineage>
        <taxon>Bacteria</taxon>
        <taxon>Bacillati</taxon>
        <taxon>Bacillota</taxon>
        <taxon>Bacilli</taxon>
        <taxon>Lactobacillales</taxon>
        <taxon>Carnobacteriaceae</taxon>
        <taxon>Dolosigranulum</taxon>
    </lineage>
</organism>